<evidence type="ECO:0000256" key="4">
    <source>
        <dbReference type="SAM" id="Coils"/>
    </source>
</evidence>
<keyword evidence="3 5" id="KW-0732">Signal</keyword>
<dbReference type="InterPro" id="IPR001073">
    <property type="entry name" value="C1q_dom"/>
</dbReference>
<sequence>MKPVSLLRLGILTILLPITTCKPLALSVRSDDPNQLQNVVMQQAETISQLQAKLASMETEITNLKTQVGTKVAFNARLTGPTDFTGESTIIFDAVDLNQGGGYDKLTGIFTAPVNGLYVFSLKIAHTPPGSIHVYVSEGNLSKASSESCFLKCAS</sequence>
<accession>A0ABD0M5M0</accession>
<evidence type="ECO:0000256" key="2">
    <source>
        <dbReference type="ARBA" id="ARBA00022525"/>
    </source>
</evidence>
<feature type="coiled-coil region" evidence="4">
    <location>
        <begin position="40"/>
        <end position="67"/>
    </location>
</feature>
<comment type="caution">
    <text evidence="7">The sequence shown here is derived from an EMBL/GenBank/DDBJ whole genome shotgun (WGS) entry which is preliminary data.</text>
</comment>
<comment type="subcellular location">
    <subcellularLocation>
        <location evidence="1">Secreted</location>
    </subcellularLocation>
</comment>
<evidence type="ECO:0000256" key="5">
    <source>
        <dbReference type="SAM" id="SignalP"/>
    </source>
</evidence>
<reference evidence="7 8" key="1">
    <citation type="journal article" date="2023" name="Sci. Data">
        <title>Genome assembly of the Korean intertidal mud-creeper Batillaria attramentaria.</title>
        <authorList>
            <person name="Patra A.K."/>
            <person name="Ho P.T."/>
            <person name="Jun S."/>
            <person name="Lee S.J."/>
            <person name="Kim Y."/>
            <person name="Won Y.J."/>
        </authorList>
    </citation>
    <scope>NUCLEOTIDE SEQUENCE [LARGE SCALE GENOMIC DNA]</scope>
    <source>
        <strain evidence="7">Wonlab-2016</strain>
    </source>
</reference>
<dbReference type="GO" id="GO:0005576">
    <property type="term" value="C:extracellular region"/>
    <property type="evidence" value="ECO:0007669"/>
    <property type="project" value="UniProtKB-SubCell"/>
</dbReference>
<dbReference type="Gene3D" id="2.60.120.40">
    <property type="match status" value="1"/>
</dbReference>
<dbReference type="PANTHER" id="PTHR22923">
    <property type="entry name" value="CEREBELLIN-RELATED"/>
    <property type="match status" value="1"/>
</dbReference>
<dbReference type="SMART" id="SM00110">
    <property type="entry name" value="C1Q"/>
    <property type="match status" value="1"/>
</dbReference>
<gene>
    <name evidence="7" type="ORF">BaRGS_00002169</name>
</gene>
<evidence type="ECO:0000313" key="7">
    <source>
        <dbReference type="EMBL" id="KAK7506694.1"/>
    </source>
</evidence>
<dbReference type="AlphaFoldDB" id="A0ABD0M5M0"/>
<dbReference type="PROSITE" id="PS50871">
    <property type="entry name" value="C1Q"/>
    <property type="match status" value="1"/>
</dbReference>
<dbReference type="InterPro" id="IPR050822">
    <property type="entry name" value="Cerebellin_Synaptic_Org"/>
</dbReference>
<evidence type="ECO:0000313" key="8">
    <source>
        <dbReference type="Proteomes" id="UP001519460"/>
    </source>
</evidence>
<evidence type="ECO:0000259" key="6">
    <source>
        <dbReference type="PROSITE" id="PS50871"/>
    </source>
</evidence>
<keyword evidence="2" id="KW-0964">Secreted</keyword>
<feature type="domain" description="C1q" evidence="6">
    <location>
        <begin position="67"/>
        <end position="155"/>
    </location>
</feature>
<evidence type="ECO:0000256" key="1">
    <source>
        <dbReference type="ARBA" id="ARBA00004613"/>
    </source>
</evidence>
<dbReference type="SUPFAM" id="SSF49842">
    <property type="entry name" value="TNF-like"/>
    <property type="match status" value="1"/>
</dbReference>
<dbReference type="EMBL" id="JACVVK020000006">
    <property type="protein sequence ID" value="KAK7506694.1"/>
    <property type="molecule type" value="Genomic_DNA"/>
</dbReference>
<feature type="chain" id="PRO_5044796310" description="C1q domain-containing protein" evidence="5">
    <location>
        <begin position="22"/>
        <end position="155"/>
    </location>
</feature>
<feature type="signal peptide" evidence="5">
    <location>
        <begin position="1"/>
        <end position="21"/>
    </location>
</feature>
<dbReference type="Proteomes" id="UP001519460">
    <property type="component" value="Unassembled WGS sequence"/>
</dbReference>
<keyword evidence="8" id="KW-1185">Reference proteome</keyword>
<dbReference type="Pfam" id="PF00386">
    <property type="entry name" value="C1q"/>
    <property type="match status" value="1"/>
</dbReference>
<dbReference type="PANTHER" id="PTHR22923:SF116">
    <property type="entry name" value="C1Q DOMAIN-CONTAINING PROTEIN"/>
    <property type="match status" value="1"/>
</dbReference>
<organism evidence="7 8">
    <name type="scientific">Batillaria attramentaria</name>
    <dbReference type="NCBI Taxonomy" id="370345"/>
    <lineage>
        <taxon>Eukaryota</taxon>
        <taxon>Metazoa</taxon>
        <taxon>Spiralia</taxon>
        <taxon>Lophotrochozoa</taxon>
        <taxon>Mollusca</taxon>
        <taxon>Gastropoda</taxon>
        <taxon>Caenogastropoda</taxon>
        <taxon>Sorbeoconcha</taxon>
        <taxon>Cerithioidea</taxon>
        <taxon>Batillariidae</taxon>
        <taxon>Batillaria</taxon>
    </lineage>
</organism>
<dbReference type="InterPro" id="IPR008983">
    <property type="entry name" value="Tumour_necrosis_fac-like_dom"/>
</dbReference>
<protein>
    <recommendedName>
        <fullName evidence="6">C1q domain-containing protein</fullName>
    </recommendedName>
</protein>
<proteinExistence type="predicted"/>
<keyword evidence="4" id="KW-0175">Coiled coil</keyword>
<evidence type="ECO:0000256" key="3">
    <source>
        <dbReference type="ARBA" id="ARBA00022729"/>
    </source>
</evidence>
<name>A0ABD0M5M0_9CAEN</name>